<dbReference type="InterPro" id="IPR045054">
    <property type="entry name" value="P4HA-like"/>
</dbReference>
<evidence type="ECO:0000256" key="2">
    <source>
        <dbReference type="ARBA" id="ARBA00022723"/>
    </source>
</evidence>
<evidence type="ECO:0000256" key="1">
    <source>
        <dbReference type="ARBA" id="ARBA00001961"/>
    </source>
</evidence>
<dbReference type="Pfam" id="PF13640">
    <property type="entry name" value="2OG-FeII_Oxy_3"/>
    <property type="match status" value="1"/>
</dbReference>
<evidence type="ECO:0000313" key="9">
    <source>
        <dbReference type="EMBL" id="KAF2399764.1"/>
    </source>
</evidence>
<keyword evidence="7" id="KW-0732">Signal</keyword>
<dbReference type="OrthoDB" id="420380at2759"/>
<dbReference type="GO" id="GO:0005506">
    <property type="term" value="F:iron ion binding"/>
    <property type="evidence" value="ECO:0007669"/>
    <property type="project" value="InterPro"/>
</dbReference>
<evidence type="ECO:0000259" key="8">
    <source>
        <dbReference type="SMART" id="SM00702"/>
    </source>
</evidence>
<keyword evidence="2" id="KW-0479">Metal-binding</keyword>
<dbReference type="PANTHER" id="PTHR10869">
    <property type="entry name" value="PROLYL 4-HYDROXYLASE ALPHA SUBUNIT"/>
    <property type="match status" value="1"/>
</dbReference>
<comment type="cofactor">
    <cofactor evidence="1">
        <name>L-ascorbate</name>
        <dbReference type="ChEBI" id="CHEBI:38290"/>
    </cofactor>
</comment>
<dbReference type="GO" id="GO:0004656">
    <property type="term" value="F:procollagen-proline 4-dioxygenase activity"/>
    <property type="evidence" value="ECO:0007669"/>
    <property type="project" value="TreeGrafter"/>
</dbReference>
<dbReference type="SMART" id="SM00702">
    <property type="entry name" value="P4Hc"/>
    <property type="match status" value="1"/>
</dbReference>
<keyword evidence="3" id="KW-0223">Dioxygenase</keyword>
<proteinExistence type="predicted"/>
<evidence type="ECO:0000256" key="6">
    <source>
        <dbReference type="SAM" id="MobiDB-lite"/>
    </source>
</evidence>
<accession>A0A6G1HV07</accession>
<evidence type="ECO:0000313" key="10">
    <source>
        <dbReference type="Proteomes" id="UP000799640"/>
    </source>
</evidence>
<dbReference type="Gene3D" id="2.60.120.620">
    <property type="entry name" value="q2cbj1_9rhob like domain"/>
    <property type="match status" value="1"/>
</dbReference>
<dbReference type="InterPro" id="IPR044862">
    <property type="entry name" value="Pro_4_hyd_alph_FE2OG_OXY"/>
</dbReference>
<organism evidence="9 10">
    <name type="scientific">Trichodelitschia bisporula</name>
    <dbReference type="NCBI Taxonomy" id="703511"/>
    <lineage>
        <taxon>Eukaryota</taxon>
        <taxon>Fungi</taxon>
        <taxon>Dikarya</taxon>
        <taxon>Ascomycota</taxon>
        <taxon>Pezizomycotina</taxon>
        <taxon>Dothideomycetes</taxon>
        <taxon>Dothideomycetes incertae sedis</taxon>
        <taxon>Phaeotrichales</taxon>
        <taxon>Phaeotrichaceae</taxon>
        <taxon>Trichodelitschia</taxon>
    </lineage>
</organism>
<keyword evidence="5" id="KW-0408">Iron</keyword>
<protein>
    <recommendedName>
        <fullName evidence="8">Prolyl 4-hydroxylase alpha subunit domain-containing protein</fullName>
    </recommendedName>
</protein>
<dbReference type="PANTHER" id="PTHR10869:SF246">
    <property type="entry name" value="TRANSMEMBRANE PROLYL 4-HYDROXYLASE"/>
    <property type="match status" value="1"/>
</dbReference>
<dbReference type="Proteomes" id="UP000799640">
    <property type="component" value="Unassembled WGS sequence"/>
</dbReference>
<feature type="signal peptide" evidence="7">
    <location>
        <begin position="1"/>
        <end position="22"/>
    </location>
</feature>
<sequence length="315" mass="34117">MPSLSTALSYALLAIPLYLFLGVPLQTLVSPAPRRVAPLLRKTDALSVPDPYLQCPEHGYQVRVVHREPLVVYVKGFLSEPERAGLLSAASEFSPSPLTSGSETALNTAIRNSSRATLPRSDMVRCIEARAAALQGERLDVFVEKLWLQRYEPGGHYAHHFDWSGDLRARGAGRVGSFMVWVREPAAGGGTDFPRLRHPGRQGGWCGFVECGDGEEEGLGMGEEEVGVTFKPVAGNAVYWENFAADGTGYEETWHAGLPVTEGVKIGLNIWSWYQPGYTELLLREAQAAGTAGTDGEAGGSGEEMRDRKAGEGEL</sequence>
<reference evidence="9" key="1">
    <citation type="journal article" date="2020" name="Stud. Mycol.">
        <title>101 Dothideomycetes genomes: a test case for predicting lifestyles and emergence of pathogens.</title>
        <authorList>
            <person name="Haridas S."/>
            <person name="Albert R."/>
            <person name="Binder M."/>
            <person name="Bloem J."/>
            <person name="Labutti K."/>
            <person name="Salamov A."/>
            <person name="Andreopoulos B."/>
            <person name="Baker S."/>
            <person name="Barry K."/>
            <person name="Bills G."/>
            <person name="Bluhm B."/>
            <person name="Cannon C."/>
            <person name="Castanera R."/>
            <person name="Culley D."/>
            <person name="Daum C."/>
            <person name="Ezra D."/>
            <person name="Gonzalez J."/>
            <person name="Henrissat B."/>
            <person name="Kuo A."/>
            <person name="Liang C."/>
            <person name="Lipzen A."/>
            <person name="Lutzoni F."/>
            <person name="Magnuson J."/>
            <person name="Mondo S."/>
            <person name="Nolan M."/>
            <person name="Ohm R."/>
            <person name="Pangilinan J."/>
            <person name="Park H.-J."/>
            <person name="Ramirez L."/>
            <person name="Alfaro M."/>
            <person name="Sun H."/>
            <person name="Tritt A."/>
            <person name="Yoshinaga Y."/>
            <person name="Zwiers L.-H."/>
            <person name="Turgeon B."/>
            <person name="Goodwin S."/>
            <person name="Spatafora J."/>
            <person name="Crous P."/>
            <person name="Grigoriev I."/>
        </authorList>
    </citation>
    <scope>NUCLEOTIDE SEQUENCE</scope>
    <source>
        <strain evidence="9">CBS 262.69</strain>
    </source>
</reference>
<dbReference type="InterPro" id="IPR006620">
    <property type="entry name" value="Pro_4_hyd_alph"/>
</dbReference>
<feature type="compositionally biased region" description="Basic and acidic residues" evidence="6">
    <location>
        <begin position="303"/>
        <end position="315"/>
    </location>
</feature>
<gene>
    <name evidence="9" type="ORF">EJ06DRAFT_582406</name>
</gene>
<evidence type="ECO:0000256" key="5">
    <source>
        <dbReference type="ARBA" id="ARBA00023004"/>
    </source>
</evidence>
<keyword evidence="10" id="KW-1185">Reference proteome</keyword>
<dbReference type="GO" id="GO:0005783">
    <property type="term" value="C:endoplasmic reticulum"/>
    <property type="evidence" value="ECO:0007669"/>
    <property type="project" value="TreeGrafter"/>
</dbReference>
<dbReference type="GO" id="GO:0031418">
    <property type="term" value="F:L-ascorbic acid binding"/>
    <property type="evidence" value="ECO:0007669"/>
    <property type="project" value="InterPro"/>
</dbReference>
<evidence type="ECO:0000256" key="3">
    <source>
        <dbReference type="ARBA" id="ARBA00022964"/>
    </source>
</evidence>
<dbReference type="EMBL" id="ML996696">
    <property type="protein sequence ID" value="KAF2399764.1"/>
    <property type="molecule type" value="Genomic_DNA"/>
</dbReference>
<name>A0A6G1HV07_9PEZI</name>
<evidence type="ECO:0000256" key="7">
    <source>
        <dbReference type="SAM" id="SignalP"/>
    </source>
</evidence>
<feature type="chain" id="PRO_5026187730" description="Prolyl 4-hydroxylase alpha subunit domain-containing protein" evidence="7">
    <location>
        <begin position="23"/>
        <end position="315"/>
    </location>
</feature>
<evidence type="ECO:0000256" key="4">
    <source>
        <dbReference type="ARBA" id="ARBA00023002"/>
    </source>
</evidence>
<feature type="domain" description="Prolyl 4-hydroxylase alpha subunit" evidence="8">
    <location>
        <begin position="69"/>
        <end position="273"/>
    </location>
</feature>
<keyword evidence="4" id="KW-0560">Oxidoreductase</keyword>
<dbReference type="AlphaFoldDB" id="A0A6G1HV07"/>
<feature type="region of interest" description="Disordered" evidence="6">
    <location>
        <begin position="290"/>
        <end position="315"/>
    </location>
</feature>